<dbReference type="VEuPathDB" id="FungiDB:jhhlp_000664"/>
<dbReference type="Proteomes" id="UP000233524">
    <property type="component" value="Unassembled WGS sequence"/>
</dbReference>
<comment type="caution">
    <text evidence="3">The sequence shown here is derived from an EMBL/GenBank/DDBJ whole genome shotgun (WGS) entry which is preliminary data.</text>
</comment>
<dbReference type="Gene3D" id="2.30.30.1060">
    <property type="match status" value="1"/>
</dbReference>
<evidence type="ECO:0000313" key="3">
    <source>
        <dbReference type="EMBL" id="PKS12458.1"/>
    </source>
</evidence>
<evidence type="ECO:0000259" key="2">
    <source>
        <dbReference type="Pfam" id="PF11160"/>
    </source>
</evidence>
<dbReference type="STRING" id="41688.A0A2N3NJ61"/>
<evidence type="ECO:0000313" key="4">
    <source>
        <dbReference type="Proteomes" id="UP000233524"/>
    </source>
</evidence>
<dbReference type="InParanoid" id="A0A2N3NJ61"/>
<feature type="region of interest" description="Disordered" evidence="1">
    <location>
        <begin position="71"/>
        <end position="93"/>
    </location>
</feature>
<dbReference type="InterPro" id="IPR021331">
    <property type="entry name" value="Hva1_TUDOR"/>
</dbReference>
<dbReference type="AlphaFoldDB" id="A0A2N3NJ61"/>
<feature type="domain" description="Hypervirulence associated protein TUDOR" evidence="2">
    <location>
        <begin position="16"/>
        <end position="65"/>
    </location>
</feature>
<dbReference type="Pfam" id="PF11160">
    <property type="entry name" value="Hva1_TUDOR"/>
    <property type="match status" value="1"/>
</dbReference>
<sequence length="93" mass="10745">MPVDTKDRNEEEIYEGDRVWTRYRGEIHEGVVDKIVVTDEEARKEGVRLPPKILFTDQHGKKGAYGPRMLQHIDEGEHARGRKATTDSTLTRK</sequence>
<evidence type="ECO:0000256" key="1">
    <source>
        <dbReference type="SAM" id="MobiDB-lite"/>
    </source>
</evidence>
<accession>A0A2N3NJ61</accession>
<keyword evidence="4" id="KW-1185">Reference proteome</keyword>
<protein>
    <recommendedName>
        <fullName evidence="2">Hypervirulence associated protein TUDOR domain-containing protein</fullName>
    </recommendedName>
</protein>
<gene>
    <name evidence="3" type="ORF">jhhlp_000664</name>
</gene>
<reference evidence="3 4" key="1">
    <citation type="journal article" date="2017" name="G3 (Bethesda)">
        <title>First Draft Genome Sequence of the Pathogenic Fungus Lomentospora prolificans (Formerly Scedosporium prolificans).</title>
        <authorList>
            <person name="Luo R."/>
            <person name="Zimin A."/>
            <person name="Workman R."/>
            <person name="Fan Y."/>
            <person name="Pertea G."/>
            <person name="Grossman N."/>
            <person name="Wear M.P."/>
            <person name="Jia B."/>
            <person name="Miller H."/>
            <person name="Casadevall A."/>
            <person name="Timp W."/>
            <person name="Zhang S.X."/>
            <person name="Salzberg S.L."/>
        </authorList>
    </citation>
    <scope>NUCLEOTIDE SEQUENCE [LARGE SCALE GENOMIC DNA]</scope>
    <source>
        <strain evidence="3 4">JHH-5317</strain>
    </source>
</reference>
<dbReference type="OrthoDB" id="2138648at2759"/>
<dbReference type="EMBL" id="NLAX01000003">
    <property type="protein sequence ID" value="PKS12458.1"/>
    <property type="molecule type" value="Genomic_DNA"/>
</dbReference>
<proteinExistence type="predicted"/>
<organism evidence="3 4">
    <name type="scientific">Lomentospora prolificans</name>
    <dbReference type="NCBI Taxonomy" id="41688"/>
    <lineage>
        <taxon>Eukaryota</taxon>
        <taxon>Fungi</taxon>
        <taxon>Dikarya</taxon>
        <taxon>Ascomycota</taxon>
        <taxon>Pezizomycotina</taxon>
        <taxon>Sordariomycetes</taxon>
        <taxon>Hypocreomycetidae</taxon>
        <taxon>Microascales</taxon>
        <taxon>Microascaceae</taxon>
        <taxon>Lomentospora</taxon>
    </lineage>
</organism>
<name>A0A2N3NJ61_9PEZI</name>